<dbReference type="OrthoDB" id="2083418at2"/>
<dbReference type="EMBL" id="QZDT01000020">
    <property type="protein sequence ID" value="NBJ93542.1"/>
    <property type="molecule type" value="Genomic_DNA"/>
</dbReference>
<gene>
    <name evidence="1" type="ORF">D5281_13285</name>
</gene>
<organism evidence="1 2">
    <name type="scientific">Parablautia muri</name>
    <dbReference type="NCBI Taxonomy" id="2320879"/>
    <lineage>
        <taxon>Bacteria</taxon>
        <taxon>Bacillati</taxon>
        <taxon>Bacillota</taxon>
        <taxon>Clostridia</taxon>
        <taxon>Lachnospirales</taxon>
        <taxon>Lachnospiraceae</taxon>
        <taxon>Parablautia</taxon>
    </lineage>
</organism>
<dbReference type="RefSeq" id="WP_160560610.1">
    <property type="nucleotide sequence ID" value="NZ_QZDT01000020.1"/>
</dbReference>
<evidence type="ECO:0000313" key="1">
    <source>
        <dbReference type="EMBL" id="NBJ93542.1"/>
    </source>
</evidence>
<evidence type="ECO:0000313" key="2">
    <source>
        <dbReference type="Proteomes" id="UP001154420"/>
    </source>
</evidence>
<name>A0A9X5BH54_9FIRM</name>
<dbReference type="InterPro" id="IPR010813">
    <property type="entry name" value="DUF1413"/>
</dbReference>
<dbReference type="Pfam" id="PF07205">
    <property type="entry name" value="DUF1413"/>
    <property type="match status" value="1"/>
</dbReference>
<proteinExistence type="predicted"/>
<keyword evidence="2" id="KW-1185">Reference proteome</keyword>
<comment type="caution">
    <text evidence="1">The sequence shown here is derived from an EMBL/GenBank/DDBJ whole genome shotgun (WGS) entry which is preliminary data.</text>
</comment>
<sequence>MSRTIKFTVSDENYESISNAAMNAKLSLQDFIRIQLFPGQISFTPLDAINRAITNYSPGEQFTVPELFGDDWNLPNGTAGQFGRKFYNLVTAEYSSKIRFTGNFNPKKHAIYEIV</sequence>
<accession>A0A9X5BH54</accession>
<dbReference type="Proteomes" id="UP001154420">
    <property type="component" value="Unassembled WGS sequence"/>
</dbReference>
<protein>
    <submittedName>
        <fullName evidence="1">DUF1413 domain-containing protein</fullName>
    </submittedName>
</protein>
<reference evidence="1" key="1">
    <citation type="submission" date="2018-09" db="EMBL/GenBank/DDBJ databases">
        <title>Murine metabolic-syndrome-specific gut microbial biobank.</title>
        <authorList>
            <person name="Liu C."/>
        </authorList>
    </citation>
    <scope>NUCLEOTIDE SEQUENCE</scope>
    <source>
        <strain evidence="1">D42-62</strain>
    </source>
</reference>
<dbReference type="AlphaFoldDB" id="A0A9X5BH54"/>